<dbReference type="PIRSF" id="PIRSF006603">
    <property type="entry name" value="DinF"/>
    <property type="match status" value="1"/>
</dbReference>
<dbReference type="OrthoDB" id="9811110at2"/>
<evidence type="ECO:0000256" key="1">
    <source>
        <dbReference type="ARBA" id="ARBA00004651"/>
    </source>
</evidence>
<feature type="transmembrane region" description="Helical" evidence="10">
    <location>
        <begin position="168"/>
        <end position="187"/>
    </location>
</feature>
<feature type="transmembrane region" description="Helical" evidence="10">
    <location>
        <begin position="231"/>
        <end position="258"/>
    </location>
</feature>
<evidence type="ECO:0000256" key="10">
    <source>
        <dbReference type="SAM" id="Phobius"/>
    </source>
</evidence>
<dbReference type="Pfam" id="PF01554">
    <property type="entry name" value="MatE"/>
    <property type="match status" value="2"/>
</dbReference>
<dbReference type="RefSeq" id="WP_159443592.1">
    <property type="nucleotide sequence ID" value="NZ_FUWX01000010.1"/>
</dbReference>
<feature type="transmembrane region" description="Helical" evidence="10">
    <location>
        <begin position="270"/>
        <end position="293"/>
    </location>
</feature>
<proteinExistence type="inferred from homology"/>
<dbReference type="InterPro" id="IPR045070">
    <property type="entry name" value="MATE_MepA-like"/>
</dbReference>
<feature type="transmembrane region" description="Helical" evidence="10">
    <location>
        <begin position="361"/>
        <end position="381"/>
    </location>
</feature>
<dbReference type="GO" id="GO:0046677">
    <property type="term" value="P:response to antibiotic"/>
    <property type="evidence" value="ECO:0007669"/>
    <property type="project" value="UniProtKB-KW"/>
</dbReference>
<evidence type="ECO:0000256" key="4">
    <source>
        <dbReference type="ARBA" id="ARBA00022448"/>
    </source>
</evidence>
<feature type="transmembrane region" description="Helical" evidence="10">
    <location>
        <begin position="47"/>
        <end position="71"/>
    </location>
</feature>
<comment type="subcellular location">
    <subcellularLocation>
        <location evidence="1">Cell membrane</location>
        <topology evidence="1">Multi-pass membrane protein</topology>
    </subcellularLocation>
</comment>
<evidence type="ECO:0000256" key="2">
    <source>
        <dbReference type="ARBA" id="ARBA00008417"/>
    </source>
</evidence>
<accession>A0A1T4NBM6</accession>
<feature type="transmembrane region" description="Helical" evidence="10">
    <location>
        <begin position="135"/>
        <end position="156"/>
    </location>
</feature>
<feature type="transmembrane region" description="Helical" evidence="10">
    <location>
        <begin position="193"/>
        <end position="210"/>
    </location>
</feature>
<sequence length="454" mass="50146">MKDQKLETESIPKLLWDYSIPAITGSLVYILYNIVDRIFISFGVGRLAIAGISIVLPLFTFILATGLFIGIGGGSLISINLGQKNTEKAELILGNAVTLLFTIGILFSILGLVFLNKILYLFGATPENISYARDYMSIIFFATVFQLLFIALNNIIRGEGNPKFAMKMNLIGCGFNLILDPIFIFTLGMGIKGAAIATIISNVIVAIYQLKHFTTGKSNIKLKVKNLKLDLKVLAGISSIGIAPFIMQMSNSIVVIFINKNCNIYGGDIAIAAYGIVNSIGTLLYMPIVGIYQGAQPILGYNYGAKNYHRVREAYILSLLVAVAISTTGFILIMFIPKLLVFPFIKNDPQLLSLTIKSLKIFYGLVLVMGFHMIGSSYFQAVGRAKITTFLNIIRQFGLTLPLLYILPKYFGLNGVWMANPITDIVLAIITSYFVFKELHRLKCEEKLEVKYSI</sequence>
<dbReference type="InterPro" id="IPR051327">
    <property type="entry name" value="MATE_MepA_subfamily"/>
</dbReference>
<dbReference type="PANTHER" id="PTHR43823:SF3">
    <property type="entry name" value="MULTIDRUG EXPORT PROTEIN MEPA"/>
    <property type="match status" value="1"/>
</dbReference>
<dbReference type="CDD" id="cd13143">
    <property type="entry name" value="MATE_MepA_like"/>
    <property type="match status" value="1"/>
</dbReference>
<comment type="similarity">
    <text evidence="2">Belongs to the multi antimicrobial extrusion (MATE) (TC 2.A.66.1) family. MepA subfamily.</text>
</comment>
<dbReference type="EMBL" id="FUWX01000010">
    <property type="protein sequence ID" value="SJZ76515.1"/>
    <property type="molecule type" value="Genomic_DNA"/>
</dbReference>
<evidence type="ECO:0000256" key="8">
    <source>
        <dbReference type="ARBA" id="ARBA00023136"/>
    </source>
</evidence>
<keyword evidence="12" id="KW-1185">Reference proteome</keyword>
<dbReference type="Proteomes" id="UP000191153">
    <property type="component" value="Unassembled WGS sequence"/>
</dbReference>
<keyword evidence="5" id="KW-1003">Cell membrane</keyword>
<evidence type="ECO:0000256" key="9">
    <source>
        <dbReference type="ARBA" id="ARBA00023251"/>
    </source>
</evidence>
<dbReference type="GO" id="GO:0042910">
    <property type="term" value="F:xenobiotic transmembrane transporter activity"/>
    <property type="evidence" value="ECO:0007669"/>
    <property type="project" value="InterPro"/>
</dbReference>
<dbReference type="AlphaFoldDB" id="A0A1T4NBM6"/>
<dbReference type="NCBIfam" id="TIGR00797">
    <property type="entry name" value="matE"/>
    <property type="match status" value="1"/>
</dbReference>
<dbReference type="InterPro" id="IPR002528">
    <property type="entry name" value="MATE_fam"/>
</dbReference>
<reference evidence="11 12" key="1">
    <citation type="submission" date="2017-02" db="EMBL/GenBank/DDBJ databases">
        <authorList>
            <person name="Peterson S.W."/>
        </authorList>
    </citation>
    <scope>NUCLEOTIDE SEQUENCE [LARGE SCALE GENOMIC DNA]</scope>
    <source>
        <strain evidence="11 12">ATCC 700028</strain>
    </source>
</reference>
<keyword evidence="6 10" id="KW-0812">Transmembrane</keyword>
<dbReference type="GO" id="GO:0005886">
    <property type="term" value="C:plasma membrane"/>
    <property type="evidence" value="ECO:0007669"/>
    <property type="project" value="UniProtKB-SubCell"/>
</dbReference>
<organism evidence="11 12">
    <name type="scientific">Cetobacterium ceti</name>
    <dbReference type="NCBI Taxonomy" id="180163"/>
    <lineage>
        <taxon>Bacteria</taxon>
        <taxon>Fusobacteriati</taxon>
        <taxon>Fusobacteriota</taxon>
        <taxon>Fusobacteriia</taxon>
        <taxon>Fusobacteriales</taxon>
        <taxon>Fusobacteriaceae</taxon>
        <taxon>Cetobacterium</taxon>
    </lineage>
</organism>
<gene>
    <name evidence="11" type="ORF">SAMN02745174_01489</name>
</gene>
<keyword evidence="4" id="KW-0813">Transport</keyword>
<dbReference type="GO" id="GO:0015297">
    <property type="term" value="F:antiporter activity"/>
    <property type="evidence" value="ECO:0007669"/>
    <property type="project" value="InterPro"/>
</dbReference>
<evidence type="ECO:0000256" key="7">
    <source>
        <dbReference type="ARBA" id="ARBA00022989"/>
    </source>
</evidence>
<feature type="transmembrane region" description="Helical" evidence="10">
    <location>
        <begin position="393"/>
        <end position="411"/>
    </location>
</feature>
<feature type="transmembrane region" description="Helical" evidence="10">
    <location>
        <begin position="92"/>
        <end position="115"/>
    </location>
</feature>
<feature type="transmembrane region" description="Helical" evidence="10">
    <location>
        <begin position="314"/>
        <end position="341"/>
    </location>
</feature>
<name>A0A1T4NBM6_9FUSO</name>
<evidence type="ECO:0000313" key="11">
    <source>
        <dbReference type="EMBL" id="SJZ76515.1"/>
    </source>
</evidence>
<feature type="transmembrane region" description="Helical" evidence="10">
    <location>
        <begin position="15"/>
        <end position="35"/>
    </location>
</feature>
<feature type="transmembrane region" description="Helical" evidence="10">
    <location>
        <begin position="417"/>
        <end position="436"/>
    </location>
</feature>
<keyword evidence="8 10" id="KW-0472">Membrane</keyword>
<evidence type="ECO:0000256" key="5">
    <source>
        <dbReference type="ARBA" id="ARBA00022475"/>
    </source>
</evidence>
<dbReference type="PANTHER" id="PTHR43823">
    <property type="entry name" value="SPORULATION PROTEIN YKVU"/>
    <property type="match status" value="1"/>
</dbReference>
<dbReference type="STRING" id="180163.SAMN02745174_01489"/>
<keyword evidence="9" id="KW-0046">Antibiotic resistance</keyword>
<evidence type="ECO:0000256" key="3">
    <source>
        <dbReference type="ARBA" id="ARBA00022106"/>
    </source>
</evidence>
<evidence type="ECO:0000256" key="6">
    <source>
        <dbReference type="ARBA" id="ARBA00022692"/>
    </source>
</evidence>
<protein>
    <recommendedName>
        <fullName evidence="3">Multidrug export protein MepA</fullName>
    </recommendedName>
</protein>
<keyword evidence="7 10" id="KW-1133">Transmembrane helix</keyword>
<evidence type="ECO:0000313" key="12">
    <source>
        <dbReference type="Proteomes" id="UP000191153"/>
    </source>
</evidence>
<dbReference type="InterPro" id="IPR048279">
    <property type="entry name" value="MdtK-like"/>
</dbReference>